<dbReference type="GO" id="GO:0006386">
    <property type="term" value="P:termination of RNA polymerase III transcription"/>
    <property type="evidence" value="ECO:0007669"/>
    <property type="project" value="EnsemblFungi"/>
</dbReference>
<dbReference type="GO" id="GO:0003899">
    <property type="term" value="F:DNA-directed RNA polymerase activity"/>
    <property type="evidence" value="ECO:0007669"/>
    <property type="project" value="EnsemblFungi"/>
</dbReference>
<dbReference type="PANTHER" id="PTHR15561:SF0">
    <property type="entry name" value="DNA-DIRECTED RNA POLYMERASE III SUBUNIT RPC9"/>
    <property type="match status" value="1"/>
</dbReference>
<keyword evidence="5" id="KW-0804">Transcription</keyword>
<dbReference type="OrthoDB" id="1746530at2759"/>
<evidence type="ECO:0000313" key="8">
    <source>
        <dbReference type="Proteomes" id="UP000005627"/>
    </source>
</evidence>
<dbReference type="Proteomes" id="UP000005627">
    <property type="component" value="Chromosome 5"/>
</dbReference>
<dbReference type="InterPro" id="IPR038846">
    <property type="entry name" value="RPC9"/>
</dbReference>
<protein>
    <recommendedName>
        <fullName evidence="3">DNA-directed RNA polymerase III subunit RPC9</fullName>
    </recommendedName>
</protein>
<dbReference type="GeneID" id="11500834"/>
<evidence type="ECO:0000256" key="4">
    <source>
        <dbReference type="ARBA" id="ARBA00022478"/>
    </source>
</evidence>
<gene>
    <name evidence="7" type="primary">TDEL0E04700</name>
    <name evidence="7" type="ORF">TDEL_0E04700</name>
</gene>
<dbReference type="HOGENOM" id="CLU_092529_3_0_1"/>
<proteinExistence type="inferred from homology"/>
<comment type="subcellular location">
    <subcellularLocation>
        <location evidence="1">Nucleus</location>
    </subcellularLocation>
</comment>
<dbReference type="InterPro" id="IPR038324">
    <property type="entry name" value="Rpb4/RPC9_sf"/>
</dbReference>
<dbReference type="Pfam" id="PF03874">
    <property type="entry name" value="RNA_pol_Rpb4"/>
    <property type="match status" value="1"/>
</dbReference>
<evidence type="ECO:0000256" key="3">
    <source>
        <dbReference type="ARBA" id="ARBA00016672"/>
    </source>
</evidence>
<dbReference type="AlphaFoldDB" id="G8ZVR9"/>
<dbReference type="RefSeq" id="XP_003681924.1">
    <property type="nucleotide sequence ID" value="XM_003681876.1"/>
</dbReference>
<dbReference type="KEGG" id="tdl:TDEL_0E04700"/>
<dbReference type="GO" id="GO:0000166">
    <property type="term" value="F:nucleotide binding"/>
    <property type="evidence" value="ECO:0007669"/>
    <property type="project" value="InterPro"/>
</dbReference>
<dbReference type="FunCoup" id="G8ZVR9">
    <property type="interactions" value="230"/>
</dbReference>
<dbReference type="Gene3D" id="1.20.1250.40">
    <property type="match status" value="1"/>
</dbReference>
<dbReference type="GO" id="GO:0006384">
    <property type="term" value="P:transcription initiation at RNA polymerase III promoter"/>
    <property type="evidence" value="ECO:0007669"/>
    <property type="project" value="EnsemblFungi"/>
</dbReference>
<sequence length="146" mass="17001">MKVLEARNAFFSDYETLQFLSKLQRHHHWDDESSQGKRLKSQRPYNHPQLQAITSDTLAYLNADKGLPQEDGTILRSPLSTLNDERFTELVRALNKFDLFQAEKLQIVNQLPGTLVHLYAVVEECDARFTQDQQQQLIELIQSYHS</sequence>
<dbReference type="GO" id="GO:0042797">
    <property type="term" value="P:tRNA transcription by RNA polymerase III"/>
    <property type="evidence" value="ECO:0007669"/>
    <property type="project" value="EnsemblFungi"/>
</dbReference>
<keyword evidence="8" id="KW-1185">Reference proteome</keyword>
<name>G8ZVR9_TORDE</name>
<dbReference type="InterPro" id="IPR005574">
    <property type="entry name" value="Rpb4/RPC9"/>
</dbReference>
<dbReference type="STRING" id="1076872.G8ZVR9"/>
<evidence type="ECO:0000256" key="2">
    <source>
        <dbReference type="ARBA" id="ARBA00006898"/>
    </source>
</evidence>
<dbReference type="SUPFAM" id="SSF47819">
    <property type="entry name" value="HRDC-like"/>
    <property type="match status" value="1"/>
</dbReference>
<comment type="similarity">
    <text evidence="2">Belongs to the eukaryotic RPC9 RNA polymerase subunit family.</text>
</comment>
<dbReference type="eggNOG" id="KOG4168">
    <property type="taxonomic scope" value="Eukaryota"/>
</dbReference>
<evidence type="ECO:0000256" key="6">
    <source>
        <dbReference type="ARBA" id="ARBA00023242"/>
    </source>
</evidence>
<reference evidence="7 8" key="1">
    <citation type="journal article" date="2011" name="Proc. Natl. Acad. Sci. U.S.A.">
        <title>Evolutionary erosion of yeast sex chromosomes by mating-type switching accidents.</title>
        <authorList>
            <person name="Gordon J.L."/>
            <person name="Armisen D."/>
            <person name="Proux-Wera E."/>
            <person name="Oheigeartaigh S.S."/>
            <person name="Byrne K.P."/>
            <person name="Wolfe K.H."/>
        </authorList>
    </citation>
    <scope>NUCLEOTIDE SEQUENCE [LARGE SCALE GENOMIC DNA]</scope>
    <source>
        <strain evidence="8">ATCC 10662 / CBS 1146 / NBRC 0425 / NCYC 2629 / NRRL Y-866</strain>
    </source>
</reference>
<evidence type="ECO:0000256" key="5">
    <source>
        <dbReference type="ARBA" id="ARBA00023163"/>
    </source>
</evidence>
<dbReference type="InterPro" id="IPR010997">
    <property type="entry name" value="HRDC-like_sf"/>
</dbReference>
<organism evidence="7 8">
    <name type="scientific">Torulaspora delbrueckii</name>
    <name type="common">Yeast</name>
    <name type="synonym">Candida colliculosa</name>
    <dbReference type="NCBI Taxonomy" id="4950"/>
    <lineage>
        <taxon>Eukaryota</taxon>
        <taxon>Fungi</taxon>
        <taxon>Dikarya</taxon>
        <taxon>Ascomycota</taxon>
        <taxon>Saccharomycotina</taxon>
        <taxon>Saccharomycetes</taxon>
        <taxon>Saccharomycetales</taxon>
        <taxon>Saccharomycetaceae</taxon>
        <taxon>Torulaspora</taxon>
    </lineage>
</organism>
<dbReference type="GO" id="GO:0005666">
    <property type="term" value="C:RNA polymerase III complex"/>
    <property type="evidence" value="ECO:0007669"/>
    <property type="project" value="EnsemblFungi"/>
</dbReference>
<keyword evidence="4" id="KW-0240">DNA-directed RNA polymerase</keyword>
<evidence type="ECO:0000256" key="1">
    <source>
        <dbReference type="ARBA" id="ARBA00004123"/>
    </source>
</evidence>
<evidence type="ECO:0000313" key="7">
    <source>
        <dbReference type="EMBL" id="CCE92713.1"/>
    </source>
</evidence>
<keyword evidence="6" id="KW-0539">Nucleus</keyword>
<dbReference type="GO" id="GO:0005829">
    <property type="term" value="C:cytosol"/>
    <property type="evidence" value="ECO:0007669"/>
    <property type="project" value="EnsemblFungi"/>
</dbReference>
<accession>G8ZVR9</accession>
<dbReference type="PANTHER" id="PTHR15561">
    <property type="entry name" value="CALCITONIN GENE-RELATED PEPTIDE-RECEPTOR COMPONENT PROTEIN"/>
    <property type="match status" value="1"/>
</dbReference>
<dbReference type="EMBL" id="HE616746">
    <property type="protein sequence ID" value="CCE92713.1"/>
    <property type="molecule type" value="Genomic_DNA"/>
</dbReference>
<dbReference type="InParanoid" id="G8ZVR9"/>